<dbReference type="SUPFAM" id="SSF81296">
    <property type="entry name" value="E set domains"/>
    <property type="match status" value="1"/>
</dbReference>
<dbReference type="GO" id="GO:0032934">
    <property type="term" value="F:sterol binding"/>
    <property type="evidence" value="ECO:0007669"/>
    <property type="project" value="InterPro"/>
</dbReference>
<feature type="domain" description="MD-2-related lipid-recognition" evidence="9">
    <location>
        <begin position="43"/>
        <end position="165"/>
    </location>
</feature>
<dbReference type="CDD" id="cd00917">
    <property type="entry name" value="PG-PI_TP"/>
    <property type="match status" value="1"/>
</dbReference>
<dbReference type="GO" id="GO:0032366">
    <property type="term" value="P:intracellular sterol transport"/>
    <property type="evidence" value="ECO:0007669"/>
    <property type="project" value="InterPro"/>
</dbReference>
<dbReference type="PANTHER" id="PTHR11306">
    <property type="entry name" value="NIEMANN PICK TYPE C2 PROTEIN NPC2-RELATED"/>
    <property type="match status" value="1"/>
</dbReference>
<keyword evidence="5" id="KW-0813">Transport</keyword>
<comment type="similarity">
    <text evidence="2">Belongs to the NPC2 family.</text>
</comment>
<feature type="chain" id="PRO_5020442158" description="Phosphatidylglycerol/phosphatidylinositol transfer protein" evidence="8">
    <location>
        <begin position="18"/>
        <end position="185"/>
    </location>
</feature>
<dbReference type="SMART" id="SM00737">
    <property type="entry name" value="ML"/>
    <property type="match status" value="1"/>
</dbReference>
<protein>
    <recommendedName>
        <fullName evidence="4">Phosphatidylglycerol/phosphatidylinositol transfer protein</fullName>
    </recommendedName>
</protein>
<comment type="function">
    <text evidence="1">Catalyzes the intermembrane transfer of phosphatidylglycerol and phosphatidylinositol.</text>
</comment>
<dbReference type="AlphaFoldDB" id="A0A4U0U8R3"/>
<evidence type="ECO:0000256" key="8">
    <source>
        <dbReference type="SAM" id="SignalP"/>
    </source>
</evidence>
<evidence type="ECO:0000313" key="10">
    <source>
        <dbReference type="EMBL" id="TKA31484.1"/>
    </source>
</evidence>
<proteinExistence type="inferred from homology"/>
<evidence type="ECO:0000259" key="9">
    <source>
        <dbReference type="SMART" id="SM00737"/>
    </source>
</evidence>
<dbReference type="OrthoDB" id="6409159at2759"/>
<dbReference type="FunFam" id="2.60.40.770:FF:000004">
    <property type="entry name" value="Phosphatidylglycerol/phosphatidylinositol transfer protein"/>
    <property type="match status" value="1"/>
</dbReference>
<dbReference type="Pfam" id="PF02221">
    <property type="entry name" value="E1_DerP2_DerF2"/>
    <property type="match status" value="1"/>
</dbReference>
<dbReference type="Proteomes" id="UP000308549">
    <property type="component" value="Unassembled WGS sequence"/>
</dbReference>
<reference evidence="10 11" key="1">
    <citation type="submission" date="2017-03" db="EMBL/GenBank/DDBJ databases">
        <title>Genomes of endolithic fungi from Antarctica.</title>
        <authorList>
            <person name="Coleine C."/>
            <person name="Masonjones S."/>
            <person name="Stajich J.E."/>
        </authorList>
    </citation>
    <scope>NUCLEOTIDE SEQUENCE [LARGE SCALE GENOMIC DNA]</scope>
    <source>
        <strain evidence="10 11">CCFEE 6315</strain>
    </source>
</reference>
<evidence type="ECO:0000256" key="3">
    <source>
        <dbReference type="ARBA" id="ARBA00011245"/>
    </source>
</evidence>
<comment type="subunit">
    <text evidence="3">Monomer.</text>
</comment>
<name>A0A4U0U8R3_9PEZI</name>
<dbReference type="EMBL" id="NAJL01000008">
    <property type="protein sequence ID" value="TKA31484.1"/>
    <property type="molecule type" value="Genomic_DNA"/>
</dbReference>
<comment type="caution">
    <text evidence="10">The sequence shown here is derived from an EMBL/GenBank/DDBJ whole genome shotgun (WGS) entry which is preliminary data.</text>
</comment>
<evidence type="ECO:0000256" key="4">
    <source>
        <dbReference type="ARBA" id="ARBA00016056"/>
    </source>
</evidence>
<gene>
    <name evidence="10" type="ORF">B0A50_02331</name>
</gene>
<evidence type="ECO:0000256" key="5">
    <source>
        <dbReference type="ARBA" id="ARBA00022448"/>
    </source>
</evidence>
<accession>A0A4U0U8R3</accession>
<evidence type="ECO:0000256" key="6">
    <source>
        <dbReference type="ARBA" id="ARBA00022729"/>
    </source>
</evidence>
<evidence type="ECO:0000313" key="11">
    <source>
        <dbReference type="Proteomes" id="UP000308549"/>
    </source>
</evidence>
<keyword evidence="6 8" id="KW-0732">Signal</keyword>
<dbReference type="PANTHER" id="PTHR11306:SF0">
    <property type="entry name" value="PHOSPHATIDYLGLYCEROL_PHOSPHATIDYLINOSITOL TRANSFER PROTEIN"/>
    <property type="match status" value="1"/>
</dbReference>
<dbReference type="InterPro" id="IPR003172">
    <property type="entry name" value="ML_dom"/>
</dbReference>
<evidence type="ECO:0000256" key="7">
    <source>
        <dbReference type="ARBA" id="ARBA00023055"/>
    </source>
</evidence>
<dbReference type="InterPro" id="IPR033917">
    <property type="entry name" value="ML_PG-PI_TP"/>
</dbReference>
<dbReference type="Gene3D" id="2.60.40.770">
    <property type="match status" value="1"/>
</dbReference>
<evidence type="ECO:0000256" key="2">
    <source>
        <dbReference type="ARBA" id="ARBA00006370"/>
    </source>
</evidence>
<sequence>MQILSVTTALLASSAAARSLFGSSPAISPNIDGSLSVPGKNPLQHCEDPRGDILTLDSVDLDPNPPKAGTTLSITASGKLSEDVEAGATVHLTVKYGLITIIRQTADLCDTVQKVDLECPLKKDEDVKLTKDVDLPKQIPPGKYSVIADVYSKDEKKITCLTATVEFHKSGKEEQIVLEGPKQGL</sequence>
<dbReference type="InterPro" id="IPR039670">
    <property type="entry name" value="NPC2-like"/>
</dbReference>
<feature type="signal peptide" evidence="8">
    <location>
        <begin position="1"/>
        <end position="17"/>
    </location>
</feature>
<organism evidence="10 11">
    <name type="scientific">Salinomyces thailandicus</name>
    <dbReference type="NCBI Taxonomy" id="706561"/>
    <lineage>
        <taxon>Eukaryota</taxon>
        <taxon>Fungi</taxon>
        <taxon>Dikarya</taxon>
        <taxon>Ascomycota</taxon>
        <taxon>Pezizomycotina</taxon>
        <taxon>Dothideomycetes</taxon>
        <taxon>Dothideomycetidae</taxon>
        <taxon>Mycosphaerellales</taxon>
        <taxon>Teratosphaeriaceae</taxon>
        <taxon>Salinomyces</taxon>
    </lineage>
</organism>
<keyword evidence="7" id="KW-0445">Lipid transport</keyword>
<keyword evidence="11" id="KW-1185">Reference proteome</keyword>
<evidence type="ECO:0000256" key="1">
    <source>
        <dbReference type="ARBA" id="ARBA00002053"/>
    </source>
</evidence>
<dbReference type="InterPro" id="IPR014756">
    <property type="entry name" value="Ig_E-set"/>
</dbReference>